<evidence type="ECO:0000313" key="12">
    <source>
        <dbReference type="Proteomes" id="UP000068832"/>
    </source>
</evidence>
<evidence type="ECO:0000313" key="9">
    <source>
        <dbReference type="Proteomes" id="UP000061362"/>
    </source>
</evidence>
<name>A0A088E6Z7_9CREN</name>
<evidence type="ECO:0000313" key="5">
    <source>
        <dbReference type="EMBL" id="AKV81376.1"/>
    </source>
</evidence>
<dbReference type="Proteomes" id="UP000068832">
    <property type="component" value="Chromosome"/>
</dbReference>
<evidence type="ECO:0000313" key="6">
    <source>
        <dbReference type="EMBL" id="AKV83611.1"/>
    </source>
</evidence>
<dbReference type="EMBL" id="CP012176">
    <property type="protein sequence ID" value="AKV83611.1"/>
    <property type="molecule type" value="Genomic_DNA"/>
</dbReference>
<dbReference type="Proteomes" id="UP000062475">
    <property type="component" value="Chromosome"/>
</dbReference>
<accession>A0A088E6Z7</accession>
<evidence type="ECO:0000313" key="7">
    <source>
        <dbReference type="Proteomes" id="UP000029084"/>
    </source>
</evidence>
<evidence type="ECO:0000313" key="2">
    <source>
        <dbReference type="EMBL" id="AKV74643.1"/>
    </source>
</evidence>
<dbReference type="AlphaFoldDB" id="A0A088E6Z7"/>
<reference evidence="9 10" key="2">
    <citation type="journal article" date="2015" name="Genome Announc.">
        <title>Complete Genome Sequences of Evolved Arsenate-Resistant Metallosphaera sedula Strains.</title>
        <authorList>
            <person name="Ai C."/>
            <person name="McCarthy S."/>
            <person name="Schackwitz W."/>
            <person name="Martin J."/>
            <person name="Lipzen A."/>
            <person name="Blum P."/>
        </authorList>
    </citation>
    <scope>NUCLEOTIDE SEQUENCE [LARGE SCALE GENOMIC DNA]</scope>
    <source>
        <strain evidence="4 10">ARS120-1</strain>
        <strain evidence="5 9">ARS120-2</strain>
        <strain evidence="2 12">ARS50-1</strain>
        <strain evidence="3 11">ARS50-2</strain>
    </source>
</reference>
<proteinExistence type="predicted"/>
<dbReference type="Proteomes" id="UP000061362">
    <property type="component" value="Chromosome"/>
</dbReference>
<dbReference type="EMBL" id="CP012172">
    <property type="protein sequence ID" value="AKV74643.1"/>
    <property type="molecule type" value="Genomic_DNA"/>
</dbReference>
<dbReference type="OMA" id="GMICSNG"/>
<gene>
    <name evidence="1" type="ORF">HA72_1654</name>
    <name evidence="2" type="ORF">MsedA_1683</name>
    <name evidence="3" type="ORF">MsedB_1685</name>
    <name evidence="4" type="ORF">MsedC_1683</name>
    <name evidence="5" type="ORF">MsedD_1684</name>
    <name evidence="6" type="ORF">MsedE_1686</name>
</gene>
<evidence type="ECO:0000313" key="11">
    <source>
        <dbReference type="Proteomes" id="UP000062475"/>
    </source>
</evidence>
<dbReference type="EMBL" id="CP012173">
    <property type="protein sequence ID" value="AKV76880.1"/>
    <property type="molecule type" value="Genomic_DNA"/>
</dbReference>
<dbReference type="Proteomes" id="UP000029084">
    <property type="component" value="Chromosome"/>
</dbReference>
<protein>
    <submittedName>
        <fullName evidence="1">Uncharacterized protein</fullName>
    </submittedName>
</protein>
<evidence type="ECO:0000313" key="10">
    <source>
        <dbReference type="Proteomes" id="UP000062398"/>
    </source>
</evidence>
<evidence type="ECO:0000313" key="3">
    <source>
        <dbReference type="EMBL" id="AKV76880.1"/>
    </source>
</evidence>
<sequence>MPWNIFRKDKRRFERDKFGEWAIVGSNRELSFLANTVSKAISKAGSRKNEIYILQYLKDPVIPNLFSLKGMVETSYNVSEMTFQDSLRKVFDDIGNVGEIRTVKLRLCNDVFLFFNFNFIAKKIKNSTGDVRLLIPPLGVSSSQIPYTVEHLFNAMMGSEGDQCTVETDFMDSRIAKVTFNCRKVHLDYFRIRESFSYFLDSSLGLRLKTRTPNPQTTEVEIVLLNLRRESLIPLLWDNFLSIYPSC</sequence>
<dbReference type="GeneID" id="91756162"/>
<dbReference type="EMBL" id="CP012174">
    <property type="protein sequence ID" value="AKV79131.1"/>
    <property type="molecule type" value="Genomic_DNA"/>
</dbReference>
<dbReference type="Proteomes" id="UP000056255">
    <property type="component" value="Chromosome"/>
</dbReference>
<evidence type="ECO:0000313" key="8">
    <source>
        <dbReference type="Proteomes" id="UP000056255"/>
    </source>
</evidence>
<organism evidence="1 7">
    <name type="scientific">Metallosphaera sedula</name>
    <dbReference type="NCBI Taxonomy" id="43687"/>
    <lineage>
        <taxon>Archaea</taxon>
        <taxon>Thermoproteota</taxon>
        <taxon>Thermoprotei</taxon>
        <taxon>Sulfolobales</taxon>
        <taxon>Sulfolobaceae</taxon>
        <taxon>Metallosphaera</taxon>
    </lineage>
</organism>
<dbReference type="EMBL" id="CP012175">
    <property type="protein sequence ID" value="AKV81376.1"/>
    <property type="molecule type" value="Genomic_DNA"/>
</dbReference>
<dbReference type="PATRIC" id="fig|43687.5.peg.1787"/>
<evidence type="ECO:0000313" key="4">
    <source>
        <dbReference type="EMBL" id="AKV79131.1"/>
    </source>
</evidence>
<reference evidence="1 7" key="1">
    <citation type="journal article" date="2014" name="J. Bacteriol.">
        <title>Role of an Archaeal PitA Transporter in the Copper and Arsenic Resistance of Metallosphaera sedula, an Extreme Thermoacidophile.</title>
        <authorList>
            <person name="McCarthy S."/>
            <person name="Ai C."/>
            <person name="Wheaton G."/>
            <person name="Tevatia R."/>
            <person name="Eckrich V."/>
            <person name="Kelly R."/>
            <person name="Blum P."/>
        </authorList>
    </citation>
    <scope>NUCLEOTIDE SEQUENCE [LARGE SCALE GENOMIC DNA]</scope>
    <source>
        <strain evidence="1 7">CuR1</strain>
    </source>
</reference>
<dbReference type="EMBL" id="CP008822">
    <property type="protein sequence ID" value="AIM27793.1"/>
    <property type="molecule type" value="Genomic_DNA"/>
</dbReference>
<dbReference type="Proteomes" id="UP000062398">
    <property type="component" value="Chromosome"/>
</dbReference>
<evidence type="ECO:0000313" key="1">
    <source>
        <dbReference type="EMBL" id="AIM27793.1"/>
    </source>
</evidence>
<reference evidence="6 8" key="3">
    <citation type="submission" date="2015-07" db="EMBL/GenBank/DDBJ databases">
        <title>Physiological, transcriptional responses and genome re-sequencing of acid resistant extremely thermoacidophilic Metallosphaera sedula SARC-M1.</title>
        <authorList>
            <person name="Ai C."/>
            <person name="McCarthy S."/>
            <person name="Eckrich V."/>
            <person name="Rudrappa D."/>
            <person name="Qiu G."/>
            <person name="Blum P."/>
        </authorList>
    </citation>
    <scope>NUCLEOTIDE SEQUENCE [LARGE SCALE GENOMIC DNA]</scope>
    <source>
        <strain evidence="6 8">SARC-M1</strain>
    </source>
</reference>
<dbReference type="OrthoDB" id="42110at2157"/>
<dbReference type="RefSeq" id="WP_012021596.1">
    <property type="nucleotide sequence ID" value="NZ_AP019770.1"/>
</dbReference>